<dbReference type="RefSeq" id="XP_066831041.1">
    <property type="nucleotide sequence ID" value="XM_066974288.1"/>
</dbReference>
<name>A0ABP0ZNZ9_9ASCO</name>
<organism evidence="3 4">
    <name type="scientific">Lodderomyces beijingensis</name>
    <dbReference type="NCBI Taxonomy" id="1775926"/>
    <lineage>
        <taxon>Eukaryota</taxon>
        <taxon>Fungi</taxon>
        <taxon>Dikarya</taxon>
        <taxon>Ascomycota</taxon>
        <taxon>Saccharomycotina</taxon>
        <taxon>Pichiomycetes</taxon>
        <taxon>Debaryomycetaceae</taxon>
        <taxon>Candida/Lodderomyces clade</taxon>
        <taxon>Lodderomyces</taxon>
    </lineage>
</organism>
<dbReference type="PANTHER" id="PTHR12849:SF0">
    <property type="entry name" value="LARIAT DEBRANCHING ENZYME"/>
    <property type="match status" value="1"/>
</dbReference>
<feature type="region of interest" description="Disordered" evidence="1">
    <location>
        <begin position="271"/>
        <end position="300"/>
    </location>
</feature>
<evidence type="ECO:0000313" key="4">
    <source>
        <dbReference type="Proteomes" id="UP001497383"/>
    </source>
</evidence>
<dbReference type="EMBL" id="OZ022409">
    <property type="protein sequence ID" value="CAK9440003.1"/>
    <property type="molecule type" value="Genomic_DNA"/>
</dbReference>
<dbReference type="Gene3D" id="3.60.21.10">
    <property type="match status" value="1"/>
</dbReference>
<proteinExistence type="predicted"/>
<feature type="compositionally biased region" description="Acidic residues" evidence="1">
    <location>
        <begin position="271"/>
        <end position="281"/>
    </location>
</feature>
<dbReference type="SUPFAM" id="SSF56300">
    <property type="entry name" value="Metallo-dependent phosphatases"/>
    <property type="match status" value="1"/>
</dbReference>
<dbReference type="Pfam" id="PF05011">
    <property type="entry name" value="DBR1"/>
    <property type="match status" value="1"/>
</dbReference>
<evidence type="ECO:0000313" key="3">
    <source>
        <dbReference type="EMBL" id="CAK9440003.1"/>
    </source>
</evidence>
<gene>
    <name evidence="3" type="ORF">LODBEIA_P41030</name>
</gene>
<dbReference type="Pfam" id="PF00149">
    <property type="entry name" value="Metallophos"/>
    <property type="match status" value="1"/>
</dbReference>
<reference evidence="3 4" key="1">
    <citation type="submission" date="2024-03" db="EMBL/GenBank/DDBJ databases">
        <authorList>
            <person name="Brejova B."/>
        </authorList>
    </citation>
    <scope>NUCLEOTIDE SEQUENCE [LARGE SCALE GENOMIC DNA]</scope>
    <source>
        <strain evidence="3 4">CBS 14171</strain>
    </source>
</reference>
<dbReference type="Proteomes" id="UP001497383">
    <property type="component" value="Chromosome 5"/>
</dbReference>
<protein>
    <recommendedName>
        <fullName evidence="2">Lariat debranching enzyme C-terminal domain-containing protein</fullName>
    </recommendedName>
</protein>
<feature type="domain" description="Lariat debranching enzyme C-terminal" evidence="2">
    <location>
        <begin position="300"/>
        <end position="444"/>
    </location>
</feature>
<sequence length="445" mass="50981">MSSTTIKIAIQGCCHGELNKIYSSIPRDTQLLLICGDFQALRNQADFQALNVPPKYQKLGDFQDYYKGKRQALVPTIFIGGNHESSSYMQELAYGGWVAPNIYYLGQFGSVWFRGIQICGWSGIYNHNTFHRDELREKLPFDASSIRSVYHQKLASFIKMYLMTRATATRNQRIDVVLSHDWPVGIEKYGNAAQLLRQKPFFKNDIKLGHLGSPLNRILLHHLQPRYWFSAHLHVKFVASVGRRWHLQESFAGARGEPRRKVKNANEIELDMDSASEEDDGGAEKSDSNCNKRRKTDQEMPCDNTTSFIALDKCGARRQFFEVVNMQVSPQNTSHPSVNSDRLYYDKRAIAITKLMDKTSGPEFDSVIQDLDSRTVVKKPEILNQLLPLLEKEMDKLDHLSDDEFIVPENFEVVAPADYSGELKYFRNGQTDEFCNRFGLTELEL</sequence>
<dbReference type="GeneID" id="92209299"/>
<dbReference type="SMART" id="SM01124">
    <property type="entry name" value="DBR1"/>
    <property type="match status" value="1"/>
</dbReference>
<accession>A0ABP0ZNZ9</accession>
<evidence type="ECO:0000256" key="1">
    <source>
        <dbReference type="SAM" id="MobiDB-lite"/>
    </source>
</evidence>
<evidence type="ECO:0000259" key="2">
    <source>
        <dbReference type="SMART" id="SM01124"/>
    </source>
</evidence>
<dbReference type="InterPro" id="IPR029052">
    <property type="entry name" value="Metallo-depent_PP-like"/>
</dbReference>
<dbReference type="InterPro" id="IPR004843">
    <property type="entry name" value="Calcineurin-like_PHP"/>
</dbReference>
<keyword evidence="4" id="KW-1185">Reference proteome</keyword>
<dbReference type="PANTHER" id="PTHR12849">
    <property type="entry name" value="RNA LARIAT DEBRANCHING ENZYME"/>
    <property type="match status" value="1"/>
</dbReference>
<dbReference type="InterPro" id="IPR007708">
    <property type="entry name" value="DBR1_C"/>
</dbReference>